<dbReference type="AlphaFoldDB" id="A0A2I0AAX3"/>
<dbReference type="PANTHER" id="PTHR23272">
    <property type="entry name" value="BED FINGER-RELATED"/>
    <property type="match status" value="1"/>
</dbReference>
<dbReference type="InterPro" id="IPR012337">
    <property type="entry name" value="RNaseH-like_sf"/>
</dbReference>
<dbReference type="SUPFAM" id="SSF53098">
    <property type="entry name" value="Ribonuclease H-like"/>
    <property type="match status" value="1"/>
</dbReference>
<protein>
    <submittedName>
        <fullName evidence="2">AC transposase</fullName>
        <ecNumber evidence="2">1.1.1.1</ecNumber>
    </submittedName>
</protein>
<dbReference type="InterPro" id="IPR025525">
    <property type="entry name" value="hAT-like_transposase_RNase-H"/>
</dbReference>
<feature type="domain" description="hAT-like transposase RNase-H fold" evidence="1">
    <location>
        <begin position="129"/>
        <end position="229"/>
    </location>
</feature>
<dbReference type="EMBL" id="KZ452001">
    <property type="protein sequence ID" value="PKA52694.1"/>
    <property type="molecule type" value="Genomic_DNA"/>
</dbReference>
<dbReference type="EC" id="1.1.1.1" evidence="2"/>
<dbReference type="Pfam" id="PF14372">
    <property type="entry name" value="hAT-like_RNase-H"/>
    <property type="match status" value="1"/>
</dbReference>
<dbReference type="GO" id="GO:0003677">
    <property type="term" value="F:DNA binding"/>
    <property type="evidence" value="ECO:0007669"/>
    <property type="project" value="InterPro"/>
</dbReference>
<evidence type="ECO:0000313" key="3">
    <source>
        <dbReference type="Proteomes" id="UP000236161"/>
    </source>
</evidence>
<gene>
    <name evidence="2" type="ORF">AXF42_Ash001675</name>
</gene>
<keyword evidence="2" id="KW-0560">Oxidoreductase</keyword>
<accession>A0A2I0AAX3</accession>
<evidence type="ECO:0000259" key="1">
    <source>
        <dbReference type="Pfam" id="PF14372"/>
    </source>
</evidence>
<dbReference type="PANTHER" id="PTHR23272:SF161">
    <property type="entry name" value="ZINC FINGER BED DOMAIN-CONTAINING PROTEIN RICESLEEPER 1-LIKE"/>
    <property type="match status" value="1"/>
</dbReference>
<organism evidence="2 3">
    <name type="scientific">Apostasia shenzhenica</name>
    <dbReference type="NCBI Taxonomy" id="1088818"/>
    <lineage>
        <taxon>Eukaryota</taxon>
        <taxon>Viridiplantae</taxon>
        <taxon>Streptophyta</taxon>
        <taxon>Embryophyta</taxon>
        <taxon>Tracheophyta</taxon>
        <taxon>Spermatophyta</taxon>
        <taxon>Magnoliopsida</taxon>
        <taxon>Liliopsida</taxon>
        <taxon>Asparagales</taxon>
        <taxon>Orchidaceae</taxon>
        <taxon>Apostasioideae</taxon>
        <taxon>Apostasia</taxon>
    </lineage>
</organism>
<dbReference type="Proteomes" id="UP000236161">
    <property type="component" value="Unassembled WGS sequence"/>
</dbReference>
<reference evidence="2 3" key="1">
    <citation type="journal article" date="2017" name="Nature">
        <title>The Apostasia genome and the evolution of orchids.</title>
        <authorList>
            <person name="Zhang G.Q."/>
            <person name="Liu K.W."/>
            <person name="Li Z."/>
            <person name="Lohaus R."/>
            <person name="Hsiao Y.Y."/>
            <person name="Niu S.C."/>
            <person name="Wang J.Y."/>
            <person name="Lin Y.C."/>
            <person name="Xu Q."/>
            <person name="Chen L.J."/>
            <person name="Yoshida K."/>
            <person name="Fujiwara S."/>
            <person name="Wang Z.W."/>
            <person name="Zhang Y.Q."/>
            <person name="Mitsuda N."/>
            <person name="Wang M."/>
            <person name="Liu G.H."/>
            <person name="Pecoraro L."/>
            <person name="Huang H.X."/>
            <person name="Xiao X.J."/>
            <person name="Lin M."/>
            <person name="Wu X.Y."/>
            <person name="Wu W.L."/>
            <person name="Chen Y.Y."/>
            <person name="Chang S.B."/>
            <person name="Sakamoto S."/>
            <person name="Ohme-Takagi M."/>
            <person name="Yagi M."/>
            <person name="Zeng S.J."/>
            <person name="Shen C.Y."/>
            <person name="Yeh C.M."/>
            <person name="Luo Y.B."/>
            <person name="Tsai W.C."/>
            <person name="Van de Peer Y."/>
            <person name="Liu Z.J."/>
        </authorList>
    </citation>
    <scope>NUCLEOTIDE SEQUENCE [LARGE SCALE GENOMIC DNA]</scope>
    <source>
        <strain evidence="3">cv. Shenzhen</strain>
        <tissue evidence="2">Stem</tissue>
    </source>
</reference>
<dbReference type="GO" id="GO:0004022">
    <property type="term" value="F:alcohol dehydrogenase (NAD+) activity"/>
    <property type="evidence" value="ECO:0007669"/>
    <property type="project" value="UniProtKB-EC"/>
</dbReference>
<name>A0A2I0AAX3_9ASPA</name>
<dbReference type="OrthoDB" id="1935496at2759"/>
<keyword evidence="3" id="KW-1185">Reference proteome</keyword>
<evidence type="ECO:0000313" key="2">
    <source>
        <dbReference type="EMBL" id="PKA52694.1"/>
    </source>
</evidence>
<proteinExistence type="predicted"/>
<sequence>MGRFFHVRCTAHILNLMVQNGLKVISKVISNIRDSVLYLKRSPSRLYKFGEIARQLGISTCRGLRIDVPTRWNSTFKMLDAAFYYKVVFPEYACRDLHYIWLPLDQEWEMYENIKDILAVCDEVTEVFSGSSFPTANKFLPNLAKIKRILDKGILSPIPCVRDMAPATMIKFDKYWSDCHIFFTIACILDPRVKLFALTYFYMKIYSLTEVNDKVEEAKSSLYELYSFYAVDKNVTTHKASSSRMIRHRRAFRPDQAAPGSFAGKQRLRRP</sequence>